<evidence type="ECO:0000313" key="9">
    <source>
        <dbReference type="EMBL" id="NGN64410.1"/>
    </source>
</evidence>
<dbReference type="Proteomes" id="UP000481583">
    <property type="component" value="Unassembled WGS sequence"/>
</dbReference>
<comment type="caution">
    <text evidence="9">The sequence shown here is derived from an EMBL/GenBank/DDBJ whole genome shotgun (WGS) entry which is preliminary data.</text>
</comment>
<proteinExistence type="inferred from homology"/>
<dbReference type="CDD" id="cd06354">
    <property type="entry name" value="PBP1_PrnA-like"/>
    <property type="match status" value="1"/>
</dbReference>
<name>A0A6G4TY12_9ACTN</name>
<reference evidence="9 10" key="1">
    <citation type="submission" date="2020-02" db="EMBL/GenBank/DDBJ databases">
        <title>Whole-genome analyses of novel actinobacteria.</title>
        <authorList>
            <person name="Sahin N."/>
        </authorList>
    </citation>
    <scope>NUCLEOTIDE SEQUENCE [LARGE SCALE GENOMIC DNA]</scope>
    <source>
        <strain evidence="9 10">A7024</strain>
    </source>
</reference>
<dbReference type="InterPro" id="IPR028082">
    <property type="entry name" value="Peripla_BP_I"/>
</dbReference>
<keyword evidence="10" id="KW-1185">Reference proteome</keyword>
<dbReference type="InterPro" id="IPR003760">
    <property type="entry name" value="PnrA-like"/>
</dbReference>
<evidence type="ECO:0000259" key="8">
    <source>
        <dbReference type="Pfam" id="PF02608"/>
    </source>
</evidence>
<keyword evidence="6" id="KW-0449">Lipoprotein</keyword>
<gene>
    <name evidence="9" type="ORF">G5C51_10915</name>
</gene>
<protein>
    <submittedName>
        <fullName evidence="9">BMP family ABC transporter substrate-binding protein</fullName>
    </submittedName>
</protein>
<dbReference type="GO" id="GO:0005886">
    <property type="term" value="C:plasma membrane"/>
    <property type="evidence" value="ECO:0007669"/>
    <property type="project" value="UniProtKB-SubCell"/>
</dbReference>
<evidence type="ECO:0000256" key="4">
    <source>
        <dbReference type="ARBA" id="ARBA00022729"/>
    </source>
</evidence>
<evidence type="ECO:0000313" key="10">
    <source>
        <dbReference type="Proteomes" id="UP000481583"/>
    </source>
</evidence>
<accession>A0A6G4TY12</accession>
<dbReference type="PANTHER" id="PTHR34296:SF2">
    <property type="entry name" value="ABC TRANSPORTER GUANOSINE-BINDING PROTEIN NUPN"/>
    <property type="match status" value="1"/>
</dbReference>
<sequence length="351" mass="36605">MRRQTHMALAGITAAAAAVALAGCGSSSSSGGSGSDDDKKIKAALAYDIGGRGDQSFNDASYAGLEKAKKDLGIDVREVEPTDGESDADKAQRLGELARQGYNPVIAVGFANAPAVKEAAPKFPKTTFGIVDDASVKAKNVANLVFADEQASYLAGVAAAKATKSNTVGFVGGVETPLIKKFDAGYSQGVKDTNPKVKVVKKYLTQPPDMSGFAKPDLGKDAAKGQLDQNADVIFHAAGGAGNGVIQETAEADKWAIGVDSDQYEQKALSKWKDQILTSATKNVSGAVFDVIKSVQDGKPQSGVVRYDLKDDGVGLSDSNPEYAKVKDLEKAVDEARKKIDDGSVKVRTSP</sequence>
<dbReference type="RefSeq" id="WP_165235684.1">
    <property type="nucleotide sequence ID" value="NZ_JAAKZV010000034.1"/>
</dbReference>
<evidence type="ECO:0000256" key="7">
    <source>
        <dbReference type="SAM" id="SignalP"/>
    </source>
</evidence>
<feature type="chain" id="PRO_5039518771" evidence="7">
    <location>
        <begin position="23"/>
        <end position="351"/>
    </location>
</feature>
<keyword evidence="5" id="KW-0472">Membrane</keyword>
<evidence type="ECO:0000256" key="5">
    <source>
        <dbReference type="ARBA" id="ARBA00023136"/>
    </source>
</evidence>
<dbReference type="InterPro" id="IPR050957">
    <property type="entry name" value="BMP_lipoprotein"/>
</dbReference>
<dbReference type="Gene3D" id="3.40.50.2300">
    <property type="match status" value="2"/>
</dbReference>
<dbReference type="AlphaFoldDB" id="A0A6G4TY12"/>
<evidence type="ECO:0000256" key="3">
    <source>
        <dbReference type="ARBA" id="ARBA00022475"/>
    </source>
</evidence>
<evidence type="ECO:0000256" key="1">
    <source>
        <dbReference type="ARBA" id="ARBA00004193"/>
    </source>
</evidence>
<comment type="subcellular location">
    <subcellularLocation>
        <location evidence="1">Cell membrane</location>
        <topology evidence="1">Lipid-anchor</topology>
    </subcellularLocation>
</comment>
<dbReference type="Pfam" id="PF02608">
    <property type="entry name" value="Bmp"/>
    <property type="match status" value="1"/>
</dbReference>
<keyword evidence="4 7" id="KW-0732">Signal</keyword>
<dbReference type="EMBL" id="JAAKZV010000034">
    <property type="protein sequence ID" value="NGN64410.1"/>
    <property type="molecule type" value="Genomic_DNA"/>
</dbReference>
<feature type="domain" description="ABC transporter substrate-binding protein PnrA-like" evidence="8">
    <location>
        <begin position="48"/>
        <end position="341"/>
    </location>
</feature>
<organism evidence="9 10">
    <name type="scientific">Streptomyces coryli</name>
    <dbReference type="NCBI Taxonomy" id="1128680"/>
    <lineage>
        <taxon>Bacteria</taxon>
        <taxon>Bacillati</taxon>
        <taxon>Actinomycetota</taxon>
        <taxon>Actinomycetes</taxon>
        <taxon>Kitasatosporales</taxon>
        <taxon>Streptomycetaceae</taxon>
        <taxon>Streptomyces</taxon>
    </lineage>
</organism>
<evidence type="ECO:0000256" key="6">
    <source>
        <dbReference type="ARBA" id="ARBA00023288"/>
    </source>
</evidence>
<evidence type="ECO:0000256" key="2">
    <source>
        <dbReference type="ARBA" id="ARBA00008610"/>
    </source>
</evidence>
<dbReference type="SUPFAM" id="SSF53822">
    <property type="entry name" value="Periplasmic binding protein-like I"/>
    <property type="match status" value="1"/>
</dbReference>
<dbReference type="PROSITE" id="PS51257">
    <property type="entry name" value="PROKAR_LIPOPROTEIN"/>
    <property type="match status" value="1"/>
</dbReference>
<comment type="similarity">
    <text evidence="2">Belongs to the BMP lipoprotein family.</text>
</comment>
<feature type="signal peptide" evidence="7">
    <location>
        <begin position="1"/>
        <end position="22"/>
    </location>
</feature>
<dbReference type="PANTHER" id="PTHR34296">
    <property type="entry name" value="TRANSCRIPTIONAL ACTIVATOR PROTEIN MED"/>
    <property type="match status" value="1"/>
</dbReference>
<keyword evidence="3" id="KW-1003">Cell membrane</keyword>